<proteinExistence type="predicted"/>
<dbReference type="EMBL" id="CP006644">
    <property type="protein sequence ID" value="AHE55138.1"/>
    <property type="molecule type" value="Genomic_DNA"/>
</dbReference>
<evidence type="ECO:0000313" key="2">
    <source>
        <dbReference type="Proteomes" id="UP000018851"/>
    </source>
</evidence>
<accession>W0AFT3</accession>
<dbReference type="AlphaFoldDB" id="W0AFT3"/>
<sequence>MKTMLFGFAVNPDGGSAINSFRPLNFKLMLNFSLFLAAANRTFNRRPP</sequence>
<name>W0AFT3_9SPHN</name>
<dbReference type="KEGG" id="ssan:NX02_17300"/>
<reference evidence="1 2" key="1">
    <citation type="submission" date="2013-07" db="EMBL/GenBank/DDBJ databases">
        <title>Completed genome of Sphingomonas sanxanigenens NX02.</title>
        <authorList>
            <person name="Ma T."/>
            <person name="Huang H."/>
            <person name="Wu M."/>
            <person name="Li X."/>
            <person name="Li G."/>
        </authorList>
    </citation>
    <scope>NUCLEOTIDE SEQUENCE [LARGE SCALE GENOMIC DNA]</scope>
    <source>
        <strain evidence="1 2">NX02</strain>
    </source>
</reference>
<protein>
    <submittedName>
        <fullName evidence="1">Uncharacterized protein</fullName>
    </submittedName>
</protein>
<dbReference type="HOGENOM" id="CLU_3157927_0_0_5"/>
<organism evidence="1 2">
    <name type="scientific">Sphingomonas sanxanigenens DSM 19645 = NX02</name>
    <dbReference type="NCBI Taxonomy" id="1123269"/>
    <lineage>
        <taxon>Bacteria</taxon>
        <taxon>Pseudomonadati</taxon>
        <taxon>Pseudomonadota</taxon>
        <taxon>Alphaproteobacteria</taxon>
        <taxon>Sphingomonadales</taxon>
        <taxon>Sphingomonadaceae</taxon>
        <taxon>Sphingomonas</taxon>
    </lineage>
</organism>
<gene>
    <name evidence="1" type="ORF">NX02_17300</name>
</gene>
<keyword evidence="2" id="KW-1185">Reference proteome</keyword>
<evidence type="ECO:0000313" key="1">
    <source>
        <dbReference type="EMBL" id="AHE55138.1"/>
    </source>
</evidence>
<dbReference type="PATRIC" id="fig|1123269.5.peg.3385"/>
<dbReference type="Proteomes" id="UP000018851">
    <property type="component" value="Chromosome"/>
</dbReference>